<protein>
    <submittedName>
        <fullName evidence="1">Uncharacterized protein</fullName>
    </submittedName>
</protein>
<accession>A0ABZ2K899</accession>
<sequence length="249" mass="29167">MRIRFHDEDFDGFLRCRAWQNPGQHLSVDATVELEARSLMASERRILGLLHGHLSRKTPQDPFAIPLGPGELRTLLEYADSECPEREPETEYLRVPDLQWLIKPCPIQETVALQYAGAARQFLESRLALDSYPDMQDWPLEVSNPDRIEEFCNFYDENTDPVVRFDTMQLALYSLEHCADKNRWASWFYTRLRRDFALHGHTIAYWACLQRDAADPEFRRRDPEFVFPISGLLRTVWEESLVAVDSIYI</sequence>
<dbReference type="RefSeq" id="WP_394843190.1">
    <property type="nucleotide sequence ID" value="NZ_CP089982.1"/>
</dbReference>
<name>A0ABZ2K899_9BACT</name>
<dbReference type="Proteomes" id="UP001379533">
    <property type="component" value="Chromosome"/>
</dbReference>
<keyword evidence="2" id="KW-1185">Reference proteome</keyword>
<gene>
    <name evidence="1" type="ORF">LZC95_39835</name>
</gene>
<evidence type="ECO:0000313" key="1">
    <source>
        <dbReference type="EMBL" id="WXA92586.1"/>
    </source>
</evidence>
<dbReference type="EMBL" id="CP089982">
    <property type="protein sequence ID" value="WXA92586.1"/>
    <property type="molecule type" value="Genomic_DNA"/>
</dbReference>
<reference evidence="1 2" key="1">
    <citation type="submission" date="2021-12" db="EMBL/GenBank/DDBJ databases">
        <title>Discovery of the Pendulisporaceae a myxobacterial family with distinct sporulation behavior and unique specialized metabolism.</title>
        <authorList>
            <person name="Garcia R."/>
            <person name="Popoff A."/>
            <person name="Bader C.D."/>
            <person name="Loehr J."/>
            <person name="Walesch S."/>
            <person name="Walt C."/>
            <person name="Boldt J."/>
            <person name="Bunk B."/>
            <person name="Haeckl F.J.F.P.J."/>
            <person name="Gunesch A.P."/>
            <person name="Birkelbach J."/>
            <person name="Nuebel U."/>
            <person name="Pietschmann T."/>
            <person name="Bach T."/>
            <person name="Mueller R."/>
        </authorList>
    </citation>
    <scope>NUCLEOTIDE SEQUENCE [LARGE SCALE GENOMIC DNA]</scope>
    <source>
        <strain evidence="1 2">MSr12523</strain>
    </source>
</reference>
<organism evidence="1 2">
    <name type="scientific">Pendulispora brunnea</name>
    <dbReference type="NCBI Taxonomy" id="2905690"/>
    <lineage>
        <taxon>Bacteria</taxon>
        <taxon>Pseudomonadati</taxon>
        <taxon>Myxococcota</taxon>
        <taxon>Myxococcia</taxon>
        <taxon>Myxococcales</taxon>
        <taxon>Sorangiineae</taxon>
        <taxon>Pendulisporaceae</taxon>
        <taxon>Pendulispora</taxon>
    </lineage>
</organism>
<proteinExistence type="predicted"/>
<evidence type="ECO:0000313" key="2">
    <source>
        <dbReference type="Proteomes" id="UP001379533"/>
    </source>
</evidence>